<protein>
    <recommendedName>
        <fullName evidence="2">asparagine synthase (glutamine-hydrolyzing)</fullName>
        <ecNumber evidence="2">6.3.5.4</ecNumber>
    </recommendedName>
</protein>
<proteinExistence type="predicted"/>
<dbReference type="Proteomes" id="UP000199017">
    <property type="component" value="Unassembled WGS sequence"/>
</dbReference>
<feature type="domain" description="Asparagine synthetase" evidence="5">
    <location>
        <begin position="78"/>
        <end position="209"/>
    </location>
</feature>
<dbReference type="InterPro" id="IPR014729">
    <property type="entry name" value="Rossmann-like_a/b/a_fold"/>
</dbReference>
<evidence type="ECO:0000313" key="7">
    <source>
        <dbReference type="Proteomes" id="UP000199017"/>
    </source>
</evidence>
<dbReference type="GO" id="GO:0005829">
    <property type="term" value="C:cytosol"/>
    <property type="evidence" value="ECO:0007669"/>
    <property type="project" value="TreeGrafter"/>
</dbReference>
<evidence type="ECO:0000256" key="1">
    <source>
        <dbReference type="ARBA" id="ARBA00005187"/>
    </source>
</evidence>
<evidence type="ECO:0000313" key="6">
    <source>
        <dbReference type="EMBL" id="SDI07079.1"/>
    </source>
</evidence>
<dbReference type="PANTHER" id="PTHR43284:SF1">
    <property type="entry name" value="ASPARAGINE SYNTHETASE"/>
    <property type="match status" value="1"/>
</dbReference>
<comment type="catalytic activity">
    <reaction evidence="4">
        <text>L-aspartate + L-glutamine + ATP + H2O = L-asparagine + L-glutamate + AMP + diphosphate + H(+)</text>
        <dbReference type="Rhea" id="RHEA:12228"/>
        <dbReference type="ChEBI" id="CHEBI:15377"/>
        <dbReference type="ChEBI" id="CHEBI:15378"/>
        <dbReference type="ChEBI" id="CHEBI:29985"/>
        <dbReference type="ChEBI" id="CHEBI:29991"/>
        <dbReference type="ChEBI" id="CHEBI:30616"/>
        <dbReference type="ChEBI" id="CHEBI:33019"/>
        <dbReference type="ChEBI" id="CHEBI:58048"/>
        <dbReference type="ChEBI" id="CHEBI:58359"/>
        <dbReference type="ChEBI" id="CHEBI:456215"/>
        <dbReference type="EC" id="6.3.5.4"/>
    </reaction>
</comment>
<gene>
    <name evidence="6" type="ORF">SAMN05216352_104299</name>
</gene>
<dbReference type="GO" id="GO:0004066">
    <property type="term" value="F:asparagine synthase (glutamine-hydrolyzing) activity"/>
    <property type="evidence" value="ECO:0007669"/>
    <property type="project" value="UniProtKB-EC"/>
</dbReference>
<dbReference type="EC" id="6.3.5.4" evidence="2"/>
<comment type="pathway">
    <text evidence="1">Amino-acid biosynthesis; L-asparagine biosynthesis; L-asparagine from L-aspartate (L-Gln route): step 1/1.</text>
</comment>
<evidence type="ECO:0000256" key="3">
    <source>
        <dbReference type="ARBA" id="ARBA00022888"/>
    </source>
</evidence>
<dbReference type="STRING" id="930129.SAMN05216352_104299"/>
<dbReference type="GO" id="GO:0006529">
    <property type="term" value="P:asparagine biosynthetic process"/>
    <property type="evidence" value="ECO:0007669"/>
    <property type="project" value="UniProtKB-KW"/>
</dbReference>
<reference evidence="6 7" key="1">
    <citation type="submission" date="2016-10" db="EMBL/GenBank/DDBJ databases">
        <authorList>
            <person name="de Groot N.N."/>
        </authorList>
    </citation>
    <scope>NUCLEOTIDE SEQUENCE [LARGE SCALE GENOMIC DNA]</scope>
    <source>
        <strain evidence="7">P4B,CCM 7963,CECT 7998,DSM 25260,IBRC-M 10614,KCTC 13821</strain>
    </source>
</reference>
<dbReference type="CDD" id="cd01991">
    <property type="entry name" value="Asn_synthase_B_C"/>
    <property type="match status" value="1"/>
</dbReference>
<sequence length="210" mass="23862">MAEKENINEEALHHYMSFQYVPEHTLTANICTLSPGCYFKKIPGKPIVVSKYWELSFQPFYREKTEWQTLIKETSFSSVHAHLQSDVPVGSFLSGGIDSAIIASIAKEFKPDLTTFSIGFETQGYSELDVARESAEKLKIENRRYTISAEEFAESLPKIIWHMDDPLADPSCVPLYFLAKEARKHVKVVLSGEGADELFGGYNIYREPLR</sequence>
<dbReference type="EMBL" id="FNDU01000004">
    <property type="protein sequence ID" value="SDI07079.1"/>
    <property type="molecule type" value="Genomic_DNA"/>
</dbReference>
<name>A0A1G8HKA8_9BACI</name>
<dbReference type="PANTHER" id="PTHR43284">
    <property type="entry name" value="ASPARAGINE SYNTHETASE (GLUTAMINE-HYDROLYZING)"/>
    <property type="match status" value="1"/>
</dbReference>
<evidence type="ECO:0000256" key="2">
    <source>
        <dbReference type="ARBA" id="ARBA00012737"/>
    </source>
</evidence>
<keyword evidence="3" id="KW-0028">Amino-acid biosynthesis</keyword>
<organism evidence="6 7">
    <name type="scientific">Alteribacillus bidgolensis</name>
    <dbReference type="NCBI Taxonomy" id="930129"/>
    <lineage>
        <taxon>Bacteria</taxon>
        <taxon>Bacillati</taxon>
        <taxon>Bacillota</taxon>
        <taxon>Bacilli</taxon>
        <taxon>Bacillales</taxon>
        <taxon>Bacillaceae</taxon>
        <taxon>Alteribacillus</taxon>
    </lineage>
</organism>
<dbReference type="Pfam" id="PF00733">
    <property type="entry name" value="Asn_synthase"/>
    <property type="match status" value="1"/>
</dbReference>
<dbReference type="SUPFAM" id="SSF52402">
    <property type="entry name" value="Adenine nucleotide alpha hydrolases-like"/>
    <property type="match status" value="1"/>
</dbReference>
<evidence type="ECO:0000259" key="5">
    <source>
        <dbReference type="Pfam" id="PF00733"/>
    </source>
</evidence>
<dbReference type="InterPro" id="IPR001962">
    <property type="entry name" value="Asn_synthase"/>
</dbReference>
<dbReference type="AlphaFoldDB" id="A0A1G8HKA8"/>
<dbReference type="Gene3D" id="3.40.50.620">
    <property type="entry name" value="HUPs"/>
    <property type="match status" value="1"/>
</dbReference>
<dbReference type="InterPro" id="IPR051786">
    <property type="entry name" value="ASN_synthetase/amidase"/>
</dbReference>
<accession>A0A1G8HKA8</accession>
<keyword evidence="3" id="KW-0061">Asparagine biosynthesis</keyword>
<evidence type="ECO:0000256" key="4">
    <source>
        <dbReference type="ARBA" id="ARBA00048741"/>
    </source>
</evidence>
<keyword evidence="7" id="KW-1185">Reference proteome</keyword>